<reference evidence="3" key="1">
    <citation type="submission" date="2019-05" db="EMBL/GenBank/DDBJ databases">
        <title>Another draft genome of Portunus trituberculatus and its Hox gene families provides insights of decapod evolution.</title>
        <authorList>
            <person name="Jeong J.-H."/>
            <person name="Song I."/>
            <person name="Kim S."/>
            <person name="Choi T."/>
            <person name="Kim D."/>
            <person name="Ryu S."/>
            <person name="Kim W."/>
        </authorList>
    </citation>
    <scope>NUCLEOTIDE SEQUENCE [LARGE SCALE GENOMIC DNA]</scope>
    <source>
        <tissue evidence="3">Muscle</tissue>
    </source>
</reference>
<proteinExistence type="predicted"/>
<dbReference type="OrthoDB" id="870at2759"/>
<dbReference type="EMBL" id="VSRR010000055">
    <property type="protein sequence ID" value="MPC09095.1"/>
    <property type="molecule type" value="Genomic_DNA"/>
</dbReference>
<comment type="caution">
    <text evidence="3">The sequence shown here is derived from an EMBL/GenBank/DDBJ whole genome shotgun (WGS) entry which is preliminary data.</text>
</comment>
<evidence type="ECO:0000313" key="4">
    <source>
        <dbReference type="Proteomes" id="UP000324222"/>
    </source>
</evidence>
<gene>
    <name evidence="3" type="primary">AP3M1</name>
    <name evidence="3" type="ORF">E2C01_001698</name>
</gene>
<keyword evidence="1" id="KW-0472">Membrane</keyword>
<dbReference type="Gene3D" id="2.60.40.1170">
    <property type="entry name" value="Mu homology domain, subdomain B"/>
    <property type="match status" value="1"/>
</dbReference>
<dbReference type="AlphaFoldDB" id="A0A5B7CIK7"/>
<dbReference type="Pfam" id="PF00928">
    <property type="entry name" value="Adap_comp_sub"/>
    <property type="match status" value="1"/>
</dbReference>
<feature type="domain" description="MHD" evidence="2">
    <location>
        <begin position="1"/>
        <end position="113"/>
    </location>
</feature>
<organism evidence="3 4">
    <name type="scientific">Portunus trituberculatus</name>
    <name type="common">Swimming crab</name>
    <name type="synonym">Neptunus trituberculatus</name>
    <dbReference type="NCBI Taxonomy" id="210409"/>
    <lineage>
        <taxon>Eukaryota</taxon>
        <taxon>Metazoa</taxon>
        <taxon>Ecdysozoa</taxon>
        <taxon>Arthropoda</taxon>
        <taxon>Crustacea</taxon>
        <taxon>Multicrustacea</taxon>
        <taxon>Malacostraca</taxon>
        <taxon>Eumalacostraca</taxon>
        <taxon>Eucarida</taxon>
        <taxon>Decapoda</taxon>
        <taxon>Pleocyemata</taxon>
        <taxon>Brachyura</taxon>
        <taxon>Eubrachyura</taxon>
        <taxon>Portunoidea</taxon>
        <taxon>Portunidae</taxon>
        <taxon>Portuninae</taxon>
        <taxon>Portunus</taxon>
    </lineage>
</organism>
<dbReference type="SUPFAM" id="SSF49447">
    <property type="entry name" value="Second domain of Mu2 adaptin subunit (ap50) of ap2 adaptor"/>
    <property type="match status" value="1"/>
</dbReference>
<feature type="transmembrane region" description="Helical" evidence="1">
    <location>
        <begin position="84"/>
        <end position="103"/>
    </location>
</feature>
<evidence type="ECO:0000313" key="3">
    <source>
        <dbReference type="EMBL" id="MPC09095.1"/>
    </source>
</evidence>
<dbReference type="InterPro" id="IPR036168">
    <property type="entry name" value="AP2_Mu_C_sf"/>
</dbReference>
<keyword evidence="1" id="KW-1133">Transmembrane helix</keyword>
<protein>
    <submittedName>
        <fullName evidence="3">AP-3 complex subunit mu-1</fullName>
    </submittedName>
</protein>
<evidence type="ECO:0000256" key="1">
    <source>
        <dbReference type="SAM" id="Phobius"/>
    </source>
</evidence>
<evidence type="ECO:0000259" key="2">
    <source>
        <dbReference type="PROSITE" id="PS51072"/>
    </source>
</evidence>
<sequence>MFQVEGVVLEIPMPKCVLNCNLTVTQGKYTFDPVSKLLNWNIGRIDPTKLPNMRGNISVQSGSPPPESNPIINVRCLIIYKFKIVFYMFSLISFIIWKLIHYYHFHNLLYSTS</sequence>
<keyword evidence="4" id="KW-1185">Reference proteome</keyword>
<accession>A0A5B7CIK7</accession>
<keyword evidence="1" id="KW-0812">Transmembrane</keyword>
<dbReference type="Proteomes" id="UP000324222">
    <property type="component" value="Unassembled WGS sequence"/>
</dbReference>
<dbReference type="PROSITE" id="PS51072">
    <property type="entry name" value="MHD"/>
    <property type="match status" value="1"/>
</dbReference>
<dbReference type="InterPro" id="IPR028565">
    <property type="entry name" value="MHD"/>
</dbReference>
<name>A0A5B7CIK7_PORTR</name>